<dbReference type="EMBL" id="PVNP01000070">
    <property type="protein sequence ID" value="PRO74097.1"/>
    <property type="molecule type" value="Genomic_DNA"/>
</dbReference>
<accession>A0A2S9VCB1</accession>
<feature type="chain" id="PRO_5015481587" evidence="1">
    <location>
        <begin position="20"/>
        <end position="130"/>
    </location>
</feature>
<proteinExistence type="predicted"/>
<protein>
    <submittedName>
        <fullName evidence="2">Uncharacterized protein</fullName>
    </submittedName>
</protein>
<comment type="caution">
    <text evidence="2">The sequence shown here is derived from an EMBL/GenBank/DDBJ whole genome shotgun (WGS) entry which is preliminary data.</text>
</comment>
<name>A0A2S9VCB1_9ALTE</name>
<dbReference type="AlphaFoldDB" id="A0A2S9VCB1"/>
<keyword evidence="1" id="KW-0732">Signal</keyword>
<feature type="signal peptide" evidence="1">
    <location>
        <begin position="1"/>
        <end position="19"/>
    </location>
</feature>
<organism evidence="2 3">
    <name type="scientific">Alteromonas alba</name>
    <dbReference type="NCBI Taxonomy" id="2079529"/>
    <lineage>
        <taxon>Bacteria</taxon>
        <taxon>Pseudomonadati</taxon>
        <taxon>Pseudomonadota</taxon>
        <taxon>Gammaproteobacteria</taxon>
        <taxon>Alteromonadales</taxon>
        <taxon>Alteromonadaceae</taxon>
        <taxon>Alteromonas/Salinimonas group</taxon>
        <taxon>Alteromonas</taxon>
    </lineage>
</organism>
<keyword evidence="3" id="KW-1185">Reference proteome</keyword>
<evidence type="ECO:0000313" key="3">
    <source>
        <dbReference type="Proteomes" id="UP000238949"/>
    </source>
</evidence>
<dbReference type="PROSITE" id="PS51257">
    <property type="entry name" value="PROKAR_LIPOPROTEIN"/>
    <property type="match status" value="1"/>
</dbReference>
<evidence type="ECO:0000313" key="2">
    <source>
        <dbReference type="EMBL" id="PRO74097.1"/>
    </source>
</evidence>
<evidence type="ECO:0000256" key="1">
    <source>
        <dbReference type="SAM" id="SignalP"/>
    </source>
</evidence>
<gene>
    <name evidence="2" type="ORF">C6Y40_08060</name>
</gene>
<dbReference type="Proteomes" id="UP000238949">
    <property type="component" value="Unassembled WGS sequence"/>
</dbReference>
<reference evidence="3" key="1">
    <citation type="journal article" date="2020" name="Int. J. Syst. Evol. Microbiol.">
        <title>Alteromonas alba sp. nov., a marine bacterium isolated from the seawater of the West Pacific Ocean.</title>
        <authorList>
            <person name="Sun C."/>
            <person name="Wu Y.-H."/>
            <person name="Xamxidin M."/>
            <person name="Cheng H."/>
            <person name="Xu X.-W."/>
        </authorList>
    </citation>
    <scope>NUCLEOTIDE SEQUENCE [LARGE SCALE GENOMIC DNA]</scope>
    <source>
        <strain evidence="3">190</strain>
    </source>
</reference>
<sequence length="130" mass="14742">MYMKKLLAALAVISAGVLAGCTSLPSEQEISDADYGAYPDDYENIIKTYYGYHLTHPNSVEYGKIEKPKRYWLGNELDNVYYGYLVCATLNYRNMVGKDTGFNTHALLIHDGLVVKYVEDGEWWGKPLCK</sequence>